<keyword evidence="7 11" id="KW-0472">Membrane</keyword>
<dbReference type="OrthoDB" id="10013439at2759"/>
<evidence type="ECO:0000256" key="6">
    <source>
        <dbReference type="ARBA" id="ARBA00022989"/>
    </source>
</evidence>
<evidence type="ECO:0000256" key="8">
    <source>
        <dbReference type="ARBA" id="ARBA00023180"/>
    </source>
</evidence>
<evidence type="ECO:0000256" key="4">
    <source>
        <dbReference type="ARBA" id="ARBA00022729"/>
    </source>
</evidence>
<evidence type="ECO:0000256" key="2">
    <source>
        <dbReference type="ARBA" id="ARBA00009141"/>
    </source>
</evidence>
<feature type="domain" description="Malectin" evidence="12">
    <location>
        <begin position="141"/>
        <end position="222"/>
    </location>
</feature>
<dbReference type="PANTHER" id="PTHR13460">
    <property type="match status" value="1"/>
</dbReference>
<evidence type="ECO:0000313" key="13">
    <source>
        <dbReference type="EMBL" id="CAH1233211.1"/>
    </source>
</evidence>
<feature type="transmembrane region" description="Helical" evidence="11">
    <location>
        <begin position="7"/>
        <end position="30"/>
    </location>
</feature>
<keyword evidence="14" id="KW-1185">Reference proteome</keyword>
<keyword evidence="9" id="KW-0119">Carbohydrate metabolism</keyword>
<dbReference type="InterPro" id="IPR021720">
    <property type="entry name" value="Malectin_dom"/>
</dbReference>
<evidence type="ECO:0000256" key="11">
    <source>
        <dbReference type="SAM" id="Phobius"/>
    </source>
</evidence>
<keyword evidence="5" id="KW-0256">Endoplasmic reticulum</keyword>
<evidence type="ECO:0000256" key="3">
    <source>
        <dbReference type="ARBA" id="ARBA00022692"/>
    </source>
</evidence>
<evidence type="ECO:0000256" key="10">
    <source>
        <dbReference type="SAM" id="MobiDB-lite"/>
    </source>
</evidence>
<evidence type="ECO:0000256" key="1">
    <source>
        <dbReference type="ARBA" id="ARBA00004115"/>
    </source>
</evidence>
<feature type="domain" description="Malectin" evidence="12">
    <location>
        <begin position="27"/>
        <end position="117"/>
    </location>
</feature>
<evidence type="ECO:0000313" key="14">
    <source>
        <dbReference type="Proteomes" id="UP000838412"/>
    </source>
</evidence>
<keyword evidence="4" id="KW-0732">Signal</keyword>
<dbReference type="InterPro" id="IPR039155">
    <property type="entry name" value="MLEC"/>
</dbReference>
<keyword evidence="3 11" id="KW-0812">Transmembrane</keyword>
<evidence type="ECO:0000256" key="9">
    <source>
        <dbReference type="ARBA" id="ARBA00023277"/>
    </source>
</evidence>
<dbReference type="Pfam" id="PF11721">
    <property type="entry name" value="Malectin"/>
    <property type="match status" value="2"/>
</dbReference>
<dbReference type="Proteomes" id="UP000838412">
    <property type="component" value="Chromosome 1"/>
</dbReference>
<name>A0A8J9YK16_BRALA</name>
<comment type="subcellular location">
    <subcellularLocation>
        <location evidence="1">Endoplasmic reticulum membrane</location>
        <topology evidence="1">Single-pass type I membrane protein</topology>
    </subcellularLocation>
</comment>
<reference evidence="13" key="1">
    <citation type="submission" date="2022-01" db="EMBL/GenBank/DDBJ databases">
        <authorList>
            <person name="Braso-Vives M."/>
        </authorList>
    </citation>
    <scope>NUCLEOTIDE SEQUENCE</scope>
</reference>
<dbReference type="Gene3D" id="2.60.120.430">
    <property type="entry name" value="Galactose-binding lectin"/>
    <property type="match status" value="1"/>
</dbReference>
<keyword evidence="6 11" id="KW-1133">Transmembrane helix</keyword>
<organism evidence="13 14">
    <name type="scientific">Branchiostoma lanceolatum</name>
    <name type="common">Common lancelet</name>
    <name type="synonym">Amphioxus lanceolatum</name>
    <dbReference type="NCBI Taxonomy" id="7740"/>
    <lineage>
        <taxon>Eukaryota</taxon>
        <taxon>Metazoa</taxon>
        <taxon>Chordata</taxon>
        <taxon>Cephalochordata</taxon>
        <taxon>Leptocardii</taxon>
        <taxon>Amphioxiformes</taxon>
        <taxon>Branchiostomatidae</taxon>
        <taxon>Branchiostoma</taxon>
    </lineage>
</organism>
<dbReference type="AlphaFoldDB" id="A0A8J9YK16"/>
<feature type="region of interest" description="Disordered" evidence="10">
    <location>
        <begin position="232"/>
        <end position="272"/>
    </location>
</feature>
<evidence type="ECO:0000256" key="7">
    <source>
        <dbReference type="ARBA" id="ARBA00023136"/>
    </source>
</evidence>
<dbReference type="GO" id="GO:0030246">
    <property type="term" value="F:carbohydrate binding"/>
    <property type="evidence" value="ECO:0007669"/>
    <property type="project" value="InterPro"/>
</dbReference>
<comment type="similarity">
    <text evidence="2">Belongs to the malectin family.</text>
</comment>
<dbReference type="EMBL" id="OV696686">
    <property type="protein sequence ID" value="CAH1233211.1"/>
    <property type="molecule type" value="Genomic_DNA"/>
</dbReference>
<dbReference type="GO" id="GO:0005789">
    <property type="term" value="C:endoplasmic reticulum membrane"/>
    <property type="evidence" value="ECO:0007669"/>
    <property type="project" value="UniProtKB-SubCell"/>
</dbReference>
<evidence type="ECO:0000259" key="12">
    <source>
        <dbReference type="Pfam" id="PF11721"/>
    </source>
</evidence>
<dbReference type="PANTHER" id="PTHR13460:SF0">
    <property type="entry name" value="MALECTIN"/>
    <property type="match status" value="1"/>
</dbReference>
<sequence>MPAVLNVYLFLFIFYFLDLAVGLGDLIYAVNCGGPRHVDSYGLEYDADPLEGRTGVASDYGRRDRIGRVAEQDQLLYQTERWSEDTFGYEVPIEQEGDYVLVLKFAEVYFSASNMKVCVCGVVLHVSQVGRLDRCSLPIGCELSWGGGRTQVFDVVLNSQHTVVQELDIYDKVGRSTAHDEIIPFTVRKGKLMVQGEVSTFHGVLAVDLIKGLHDNPKLCAMYVVRGSSDDVPKLPPIPGMEPDEEEELSREKPDKARRTSGPKTPNPYDTDESSTMFPILMAIGVFLPTLFCLCRL</sequence>
<evidence type="ECO:0000256" key="5">
    <source>
        <dbReference type="ARBA" id="ARBA00022824"/>
    </source>
</evidence>
<accession>A0A8J9YK16</accession>
<protein>
    <submittedName>
        <fullName evidence="13">MLEC protein</fullName>
    </submittedName>
</protein>
<keyword evidence="8" id="KW-0325">Glycoprotein</keyword>
<gene>
    <name evidence="13" type="primary">MLEC</name>
    <name evidence="13" type="ORF">BLAG_LOCUS2052</name>
</gene>
<proteinExistence type="inferred from homology"/>